<comment type="caution">
    <text evidence="1">The sequence shown here is derived from an EMBL/GenBank/DDBJ whole genome shotgun (WGS) entry which is preliminary data.</text>
</comment>
<dbReference type="EMBL" id="FNOS01000002">
    <property type="protein sequence ID" value="SDX65370.1"/>
    <property type="molecule type" value="Genomic_DNA"/>
</dbReference>
<dbReference type="Proteomes" id="UP000198647">
    <property type="component" value="Unassembled WGS sequence"/>
</dbReference>
<reference evidence="1 2" key="1">
    <citation type="submission" date="2016-10" db="EMBL/GenBank/DDBJ databases">
        <authorList>
            <person name="Varghese N."/>
            <person name="Submissions S."/>
        </authorList>
    </citation>
    <scope>NUCLEOTIDE SEQUENCE [LARGE SCALE GENOMIC DNA]</scope>
    <source>
        <strain evidence="1 2">DSM 20748</strain>
    </source>
</reference>
<sequence length="207" mass="22959">MATNMFNDIVDFNGQKILAFQPQHEDDTPNNFLVTGKRNPLPSANYVQNSSGIWIPQTGENGAADTRITNETLVTKSKDTNKTETIKDTMIDPGDTHYFWVARENYKSLHFSMLLNGSDLTNFEDVRVTHSSGSSISATSRVFLKSYPSPDLENLFDKDNLSSVNIGFTTKDPFYFKDGFLGIGFTVPADAPSAVELKNVSIIKSET</sequence>
<evidence type="ECO:0000313" key="1">
    <source>
        <dbReference type="EMBL" id="SDX65370.1"/>
    </source>
</evidence>
<protein>
    <submittedName>
        <fullName evidence="1">Uncharacterized protein</fullName>
    </submittedName>
</protein>
<accession>A0A1H3DGB1</accession>
<gene>
    <name evidence="1" type="ORF">SAMN04488081_0954</name>
</gene>
<name>A0A1H3DGB1_9BACI</name>
<keyword evidence="2" id="KW-1185">Reference proteome</keyword>
<evidence type="ECO:0000313" key="2">
    <source>
        <dbReference type="Proteomes" id="UP000198647"/>
    </source>
</evidence>
<proteinExistence type="predicted"/>
<organism evidence="1 2">
    <name type="scientific">Salimicrobium album</name>
    <dbReference type="NCBI Taxonomy" id="50717"/>
    <lineage>
        <taxon>Bacteria</taxon>
        <taxon>Bacillati</taxon>
        <taxon>Bacillota</taxon>
        <taxon>Bacilli</taxon>
        <taxon>Bacillales</taxon>
        <taxon>Bacillaceae</taxon>
        <taxon>Salimicrobium</taxon>
    </lineage>
</organism>
<dbReference type="RefSeq" id="WP_093106021.1">
    <property type="nucleotide sequence ID" value="NZ_FNOS01000002.1"/>
</dbReference>